<protein>
    <submittedName>
        <fullName evidence="2">Uncharacterized protein</fullName>
    </submittedName>
</protein>
<reference evidence="2" key="1">
    <citation type="submission" date="2014-11" db="EMBL/GenBank/DDBJ databases">
        <authorList>
            <person name="Amaro Gonzalez C."/>
        </authorList>
    </citation>
    <scope>NUCLEOTIDE SEQUENCE</scope>
</reference>
<evidence type="ECO:0000256" key="1">
    <source>
        <dbReference type="SAM" id="MobiDB-lite"/>
    </source>
</evidence>
<dbReference type="AlphaFoldDB" id="A0A0E9TCZ8"/>
<feature type="region of interest" description="Disordered" evidence="1">
    <location>
        <begin position="19"/>
        <end position="66"/>
    </location>
</feature>
<dbReference type="EMBL" id="GBXM01056998">
    <property type="protein sequence ID" value="JAH51579.1"/>
    <property type="molecule type" value="Transcribed_RNA"/>
</dbReference>
<feature type="compositionally biased region" description="Polar residues" evidence="1">
    <location>
        <begin position="43"/>
        <end position="62"/>
    </location>
</feature>
<proteinExistence type="predicted"/>
<organism evidence="2">
    <name type="scientific">Anguilla anguilla</name>
    <name type="common">European freshwater eel</name>
    <name type="synonym">Muraena anguilla</name>
    <dbReference type="NCBI Taxonomy" id="7936"/>
    <lineage>
        <taxon>Eukaryota</taxon>
        <taxon>Metazoa</taxon>
        <taxon>Chordata</taxon>
        <taxon>Craniata</taxon>
        <taxon>Vertebrata</taxon>
        <taxon>Euteleostomi</taxon>
        <taxon>Actinopterygii</taxon>
        <taxon>Neopterygii</taxon>
        <taxon>Teleostei</taxon>
        <taxon>Anguilliformes</taxon>
        <taxon>Anguillidae</taxon>
        <taxon>Anguilla</taxon>
    </lineage>
</organism>
<evidence type="ECO:0000313" key="2">
    <source>
        <dbReference type="EMBL" id="JAH51579.1"/>
    </source>
</evidence>
<accession>A0A0E9TCZ8</accession>
<sequence length="91" mass="9434">MRSLEGGLVISDWTGPCRVSGGRGVSAVRSAPPIPTPNPPATGQRQEGQPDSTAAHSSSFLISQGKRNKNSSWVAFEVTGPKTSCFPAPPS</sequence>
<name>A0A0E9TCZ8_ANGAN</name>
<reference evidence="2" key="2">
    <citation type="journal article" date="2015" name="Fish Shellfish Immunol.">
        <title>Early steps in the European eel (Anguilla anguilla)-Vibrio vulnificus interaction in the gills: Role of the RtxA13 toxin.</title>
        <authorList>
            <person name="Callol A."/>
            <person name="Pajuelo D."/>
            <person name="Ebbesson L."/>
            <person name="Teles M."/>
            <person name="MacKenzie S."/>
            <person name="Amaro C."/>
        </authorList>
    </citation>
    <scope>NUCLEOTIDE SEQUENCE</scope>
</reference>